<evidence type="ECO:0000259" key="2">
    <source>
        <dbReference type="Pfam" id="PF14028"/>
    </source>
</evidence>
<name>A0A7Y7BBA3_STRMO</name>
<dbReference type="Proteomes" id="UP000587462">
    <property type="component" value="Unassembled WGS sequence"/>
</dbReference>
<dbReference type="AlphaFoldDB" id="A0A7Y7BBA3"/>
<dbReference type="RefSeq" id="WP_171087221.1">
    <property type="nucleotide sequence ID" value="NZ_BNBU01000007.1"/>
</dbReference>
<dbReference type="InterPro" id="IPR006827">
    <property type="entry name" value="Lant_deHydtase_N"/>
</dbReference>
<dbReference type="NCBIfam" id="TIGR03891">
    <property type="entry name" value="thiopep_ocin"/>
    <property type="match status" value="1"/>
</dbReference>
<gene>
    <name evidence="3" type="ORF">HG542_30690</name>
</gene>
<dbReference type="Pfam" id="PF04738">
    <property type="entry name" value="Lant_dehydr_N"/>
    <property type="match status" value="1"/>
</dbReference>
<dbReference type="InterPro" id="IPR023809">
    <property type="entry name" value="Thiopep_bacteriocin_synth_dom"/>
</dbReference>
<reference evidence="3 4" key="1">
    <citation type="submission" date="2020-04" db="EMBL/GenBank/DDBJ databases">
        <title>Draft Genome Sequence of Streptomyces morookaense DSM 40503, an 8-azaguanine-producing strain.</title>
        <authorList>
            <person name="Qi J."/>
            <person name="Gao J.-M."/>
        </authorList>
    </citation>
    <scope>NUCLEOTIDE SEQUENCE [LARGE SCALE GENOMIC DNA]</scope>
    <source>
        <strain evidence="3 4">DSM 40503</strain>
    </source>
</reference>
<dbReference type="EMBL" id="JABBXF010000102">
    <property type="protein sequence ID" value="NVK81986.1"/>
    <property type="molecule type" value="Genomic_DNA"/>
</dbReference>
<keyword evidence="4" id="KW-1185">Reference proteome</keyword>
<accession>A0A7Y7BBA3</accession>
<evidence type="ECO:0000313" key="4">
    <source>
        <dbReference type="Proteomes" id="UP000587462"/>
    </source>
</evidence>
<dbReference type="Pfam" id="PF14028">
    <property type="entry name" value="Lant_dehydr_C"/>
    <property type="match status" value="1"/>
</dbReference>
<organism evidence="3 4">
    <name type="scientific">Streptomyces morookaense</name>
    <name type="common">Streptoverticillium morookaense</name>
    <dbReference type="NCBI Taxonomy" id="1970"/>
    <lineage>
        <taxon>Bacteria</taxon>
        <taxon>Bacillati</taxon>
        <taxon>Actinomycetota</taxon>
        <taxon>Actinomycetes</taxon>
        <taxon>Kitasatosporales</taxon>
        <taxon>Streptomycetaceae</taxon>
        <taxon>Streptomyces</taxon>
    </lineage>
</organism>
<feature type="domain" description="Lantibiotic dehydratase N-terminal" evidence="1">
    <location>
        <begin position="51"/>
        <end position="701"/>
    </location>
</feature>
<feature type="domain" description="Thiopeptide-type bacteriocin biosynthesis" evidence="2">
    <location>
        <begin position="775"/>
        <end position="1029"/>
    </location>
</feature>
<proteinExistence type="predicted"/>
<evidence type="ECO:0000259" key="1">
    <source>
        <dbReference type="Pfam" id="PF04738"/>
    </source>
</evidence>
<sequence>MTAETEFEFAGVALLRAAVLPLPAGREPGAVDGKAAGGERPVRERIAQLTADAAFMAAVSLASPSLAGEARRAAAGEPLKPKRLRRILVSLVKYRLRMTFRPTPFGFFAGVALAESGPVPVRELGSEHRSSSRPDAAWLDAVVDKLAEVPGIPERTRLVANDLHTVRDGRLVLLDFYDADGSSQLAHSVRMTSVVRCALECASAPLPRPELVERIGEHFPHAPDGAVARVVAQLVRGRFLLSDLVPPPDAADPLGHVLERLHGCDHFLAQQLREIRTALSALDAARPADRGAALAAVSERMRVLHPAENLVQTDLAVDARLVLPTDVSREVERAVTALWRTSRARPGSSALRAYHGRFLERYGTGRQVPLPELLDEARGLGLPEEFRQQPGETPEPHPDAERTDRVLGELFLDATRRAAAVPGAVPEVVLDDAVLRSLAPPDPRPRPASLEVGAEVVADSWEALCAGDFRLVLGANPGSPLAGATFSRFAPVLGERAGRIGELVRKGAEATADTARTACVAYRPRVMRSANVATVPQWLPHRIPLGVGPAAAGTVTDLHAPDLAVYADTDRLHLVDTVTGERVRPVSYSMLNPMSGHVPPTARFLLELGREGQEWCLPWTWGPYATAPVQPRVTYGRTVLCPARWLPDGQLTEAVGSGDTAWSEQVQRWRDQWGVPRHVLLTRVDHRIAVDLDDPLHRLVLEDELKHPAGLVVVEQYGGHEGRQWLSGPDGAHASEFVFPVVGRRTPGALQSVPVPVPAQVPDRAAAAYLPGGEWLYAKVYVPEALQPRVLAKYLSELADSERLAAVGVDSWFFLRYADPDPHLRLRFQGKPAELWSRLLPELRQWAERLRASGLAGRLVLDTYDPEIERYGGAAAIQHAERVFHADSAAVLEQLAASSGGPDALPPTVLAALGVLDVLTRLGTEDEALGWLRNGPAPARRGDVPRDRKKHVADLLDTCGRPQLPAALEAVPGLAAAWSHRSAALDALHDALAGTEDHGRSRPTAALSLAHMHCNRLLGPARDQETLAHATALEGLALHLSRKRQVR</sequence>
<protein>
    <submittedName>
        <fullName evidence="3">Lantibiotic dehydratase</fullName>
    </submittedName>
</protein>
<evidence type="ECO:0000313" key="3">
    <source>
        <dbReference type="EMBL" id="NVK81986.1"/>
    </source>
</evidence>
<comment type="caution">
    <text evidence="3">The sequence shown here is derived from an EMBL/GenBank/DDBJ whole genome shotgun (WGS) entry which is preliminary data.</text>
</comment>